<dbReference type="RefSeq" id="WP_067081569.1">
    <property type="nucleotide sequence ID" value="NZ_LRFG02000001.1"/>
</dbReference>
<reference evidence="1" key="1">
    <citation type="submission" date="2017-08" db="EMBL/GenBank/DDBJ databases">
        <title>Microbulbifer marisrubri sp. nov., a halophilic alphaproteobacterium isolated from marine sediment of the Yellow Sea, China.</title>
        <authorList>
            <person name="Zhang G."/>
            <person name="Xiong Q."/>
        </authorList>
    </citation>
    <scope>NUCLEOTIDE SEQUENCE [LARGE SCALE GENOMIC DNA]</scope>
    <source>
        <strain evidence="1">WRN-8</strain>
    </source>
</reference>
<name>A0ABX4I3L7_9GAMM</name>
<organism evidence="1 2">
    <name type="scientific">Microbulbifer flavimaris</name>
    <dbReference type="NCBI Taxonomy" id="1781068"/>
    <lineage>
        <taxon>Bacteria</taxon>
        <taxon>Pseudomonadati</taxon>
        <taxon>Pseudomonadota</taxon>
        <taxon>Gammaproteobacteria</taxon>
        <taxon>Cellvibrionales</taxon>
        <taxon>Microbulbiferaceae</taxon>
        <taxon>Microbulbifer</taxon>
    </lineage>
</organism>
<evidence type="ECO:0000313" key="1">
    <source>
        <dbReference type="EMBL" id="PCO07019.1"/>
    </source>
</evidence>
<dbReference type="PANTHER" id="PTHR10704">
    <property type="entry name" value="CARBOHYDRATE SULFOTRANSFERASE"/>
    <property type="match status" value="1"/>
</dbReference>
<dbReference type="Pfam" id="PF13469">
    <property type="entry name" value="Sulfotransfer_3"/>
    <property type="match status" value="1"/>
</dbReference>
<dbReference type="InterPro" id="IPR027417">
    <property type="entry name" value="P-loop_NTPase"/>
</dbReference>
<dbReference type="InterPro" id="IPR051135">
    <property type="entry name" value="Gal/GlcNAc/GalNAc_ST"/>
</dbReference>
<keyword evidence="2" id="KW-1185">Reference proteome</keyword>
<protein>
    <submittedName>
        <fullName evidence="1">Sulfotransferase</fullName>
    </submittedName>
</protein>
<dbReference type="PANTHER" id="PTHR10704:SF44">
    <property type="entry name" value="LD35051P-RELATED"/>
    <property type="match status" value="1"/>
</dbReference>
<evidence type="ECO:0000313" key="2">
    <source>
        <dbReference type="Proteomes" id="UP000218427"/>
    </source>
</evidence>
<dbReference type="EMBL" id="LRFG02000001">
    <property type="protein sequence ID" value="PCO07019.1"/>
    <property type="molecule type" value="Genomic_DNA"/>
</dbReference>
<dbReference type="Gene3D" id="3.40.50.300">
    <property type="entry name" value="P-loop containing nucleotide triphosphate hydrolases"/>
    <property type="match status" value="1"/>
</dbReference>
<dbReference type="Proteomes" id="UP000218427">
    <property type="component" value="Unassembled WGS sequence"/>
</dbReference>
<sequence length="285" mass="32333">MTEMGGLSNGLAPMLMIGGCPRSGTTWLQLLLAESLFIYSRPNETHLFDVYLERLRSLFSSEKALFHSNDGLSSFFDQKSFEADLLRPFVHSVLRRYAIGAKKGQLILEKTPSNICYVEQMKELDLSFVSLEIVRDPRAVVSSWRAAQKEPWGKWAQKNIFDICATWCRYVIKGDHAKYLRKERHKRIKYELLVTKPTETLLDIYGWLGIEESKASINAAVEKCSIGRLKSEGAESDVLSSVISGRSNFIRKGEVDSWRGDLSSSDLSIIHKYCGSLMDRLGYSE</sequence>
<proteinExistence type="predicted"/>
<gene>
    <name evidence="1" type="ORF">AWR36_004590</name>
</gene>
<accession>A0ABX4I3L7</accession>
<comment type="caution">
    <text evidence="1">The sequence shown here is derived from an EMBL/GenBank/DDBJ whole genome shotgun (WGS) entry which is preliminary data.</text>
</comment>
<dbReference type="SUPFAM" id="SSF52540">
    <property type="entry name" value="P-loop containing nucleoside triphosphate hydrolases"/>
    <property type="match status" value="1"/>
</dbReference>